<organism evidence="2 3">
    <name type="scientific">Timema podura</name>
    <name type="common">Walking stick</name>
    <dbReference type="NCBI Taxonomy" id="61482"/>
    <lineage>
        <taxon>Eukaryota</taxon>
        <taxon>Metazoa</taxon>
        <taxon>Ecdysozoa</taxon>
        <taxon>Arthropoda</taxon>
        <taxon>Hexapoda</taxon>
        <taxon>Insecta</taxon>
        <taxon>Pterygota</taxon>
        <taxon>Neoptera</taxon>
        <taxon>Polyneoptera</taxon>
        <taxon>Phasmatodea</taxon>
        <taxon>Timematodea</taxon>
        <taxon>Timematoidea</taxon>
        <taxon>Timematidae</taxon>
        <taxon>Timema</taxon>
    </lineage>
</organism>
<evidence type="ECO:0000313" key="2">
    <source>
        <dbReference type="EMBL" id="CAG2056617.1"/>
    </source>
</evidence>
<reference evidence="2" key="1">
    <citation type="submission" date="2021-03" db="EMBL/GenBank/DDBJ databases">
        <authorList>
            <person name="Tran Van P."/>
        </authorList>
    </citation>
    <scope>NUCLEOTIDE SEQUENCE</scope>
</reference>
<accession>A0ABN7NPT4</accession>
<evidence type="ECO:0000256" key="1">
    <source>
        <dbReference type="SAM" id="MobiDB-lite"/>
    </source>
</evidence>
<gene>
    <name evidence="2" type="ORF">TPAB3V08_LOCUS3606</name>
</gene>
<name>A0ABN7NPT4_TIMPD</name>
<keyword evidence="3" id="KW-1185">Reference proteome</keyword>
<proteinExistence type="predicted"/>
<evidence type="ECO:0000313" key="3">
    <source>
        <dbReference type="Proteomes" id="UP001153148"/>
    </source>
</evidence>
<feature type="region of interest" description="Disordered" evidence="1">
    <location>
        <begin position="1"/>
        <end position="46"/>
    </location>
</feature>
<feature type="non-terminal residue" evidence="2">
    <location>
        <position position="178"/>
    </location>
</feature>
<comment type="caution">
    <text evidence="2">The sequence shown here is derived from an EMBL/GenBank/DDBJ whole genome shotgun (WGS) entry which is preliminary data.</text>
</comment>
<feature type="compositionally biased region" description="Acidic residues" evidence="1">
    <location>
        <begin position="143"/>
        <end position="178"/>
    </location>
</feature>
<dbReference type="Proteomes" id="UP001153148">
    <property type="component" value="Unassembled WGS sequence"/>
</dbReference>
<protein>
    <submittedName>
        <fullName evidence="2">Uncharacterized protein</fullName>
    </submittedName>
</protein>
<sequence>MLHKRKDRDSLSTVVNKYKHRVRKHPAHSPIEAANTAPKARASGPPMDKNLSLGAQTAKVDKPPTIPALSSYQAALMMTGPPKKHIGAITAPRSAVCPIHASCFVPKPFLRELLETKAITRGERRAAIVLPAVINIEPATYIIEDDDDDDDDDDDSDYDDDDDDDDNDDDEEEESVEK</sequence>
<feature type="compositionally biased region" description="Basic residues" evidence="1">
    <location>
        <begin position="17"/>
        <end position="27"/>
    </location>
</feature>
<dbReference type="EMBL" id="CAJPIN010004115">
    <property type="protein sequence ID" value="CAG2056617.1"/>
    <property type="molecule type" value="Genomic_DNA"/>
</dbReference>
<feature type="region of interest" description="Disordered" evidence="1">
    <location>
        <begin position="139"/>
        <end position="178"/>
    </location>
</feature>